<evidence type="ECO:0000313" key="3">
    <source>
        <dbReference type="Proteomes" id="UP001447842"/>
    </source>
</evidence>
<protein>
    <recommendedName>
        <fullName evidence="4">Porin</fullName>
    </recommendedName>
</protein>
<evidence type="ECO:0000256" key="1">
    <source>
        <dbReference type="SAM" id="SignalP"/>
    </source>
</evidence>
<dbReference type="RefSeq" id="WP_345972264.1">
    <property type="nucleotide sequence ID" value="NZ_CP147920.1"/>
</dbReference>
<name>A0ABZ3HA62_9BACT</name>
<dbReference type="EMBL" id="CP147920">
    <property type="protein sequence ID" value="XAU14571.1"/>
    <property type="molecule type" value="Genomic_DNA"/>
</dbReference>
<gene>
    <name evidence="2" type="ORF">WCY31_09990</name>
</gene>
<dbReference type="Proteomes" id="UP001447842">
    <property type="component" value="Chromosome"/>
</dbReference>
<organism evidence="2 3">
    <name type="scientific">Sulfurimonas diazotrophicus</name>
    <dbReference type="NCBI Taxonomy" id="3131939"/>
    <lineage>
        <taxon>Bacteria</taxon>
        <taxon>Pseudomonadati</taxon>
        <taxon>Campylobacterota</taxon>
        <taxon>Epsilonproteobacteria</taxon>
        <taxon>Campylobacterales</taxon>
        <taxon>Sulfurimonadaceae</taxon>
        <taxon>Sulfurimonas</taxon>
    </lineage>
</organism>
<evidence type="ECO:0000313" key="2">
    <source>
        <dbReference type="EMBL" id="XAU14571.1"/>
    </source>
</evidence>
<accession>A0ABZ3HA62</accession>
<reference evidence="2 3" key="1">
    <citation type="submission" date="2024-03" db="EMBL/GenBank/DDBJ databases">
        <title>Sulfurimonas sp. HSL3-1.</title>
        <authorList>
            <person name="Wang S."/>
        </authorList>
    </citation>
    <scope>NUCLEOTIDE SEQUENCE [LARGE SCALE GENOMIC DNA]</scope>
    <source>
        <strain evidence="2 3">HSL3-1</strain>
    </source>
</reference>
<feature type="chain" id="PRO_5045349383" description="Porin" evidence="1">
    <location>
        <begin position="22"/>
        <end position="400"/>
    </location>
</feature>
<feature type="signal peptide" evidence="1">
    <location>
        <begin position="1"/>
        <end position="21"/>
    </location>
</feature>
<keyword evidence="1" id="KW-0732">Signal</keyword>
<keyword evidence="3" id="KW-1185">Reference proteome</keyword>
<dbReference type="SUPFAM" id="SSF56935">
    <property type="entry name" value="Porins"/>
    <property type="match status" value="1"/>
</dbReference>
<evidence type="ECO:0008006" key="4">
    <source>
        <dbReference type="Google" id="ProtNLM"/>
    </source>
</evidence>
<proteinExistence type="predicted"/>
<sequence length="400" mass="45240">MKQIVFTTIIALLLGTAAANATQFYVDGKGQVFTEPAEDRTALETDTPVFAKSSKLEFSGLHYLGYTYEDKKALPEDNLEELQTGNFEFRRNYIQVKAFFFDDPKSYLRVTLDTTYDATNSSTGGYANMYVKYAYIYLNNILPYTGVEFGMAHRPWIDYEEHNGWWYRSISKTMVESAQAADLTNSADAGINFKTKLPYFTSEIGLFNGEGYHGTQGNNDKIGTGNSIEWRLTAAALGDGDVKRKATKNTYLDLSFFGQYNMLNDGNEMNGTAQTYAFYGFHTVYNMPSLLLSAQYVIAENNNDTTYKKSGSGFSVNGTYRFGDAYEFEVLARYDNWTAKMDNNPDLNTENYIYGAAWRQNKNLKWLLTGETYVANDKKNYAGSYTQDFTAAMLTAEVSW</sequence>